<evidence type="ECO:0000256" key="2">
    <source>
        <dbReference type="SAM" id="Phobius"/>
    </source>
</evidence>
<feature type="transmembrane region" description="Helical" evidence="2">
    <location>
        <begin position="81"/>
        <end position="102"/>
    </location>
</feature>
<organism evidence="3 4">
    <name type="scientific">Camelus ferus</name>
    <name type="common">Wild bactrian camel</name>
    <name type="synonym">Camelus bactrianus ferus</name>
    <dbReference type="NCBI Taxonomy" id="419612"/>
    <lineage>
        <taxon>Eukaryota</taxon>
        <taxon>Metazoa</taxon>
        <taxon>Chordata</taxon>
        <taxon>Craniata</taxon>
        <taxon>Vertebrata</taxon>
        <taxon>Euteleostomi</taxon>
        <taxon>Mammalia</taxon>
        <taxon>Eutheria</taxon>
        <taxon>Laurasiatheria</taxon>
        <taxon>Artiodactyla</taxon>
        <taxon>Tylopoda</taxon>
        <taxon>Camelidae</taxon>
        <taxon>Camelus</taxon>
    </lineage>
</organism>
<name>A0A8B8TNC1_CAMFR</name>
<dbReference type="AlphaFoldDB" id="A0A8B8TNC1"/>
<reference evidence="4" key="1">
    <citation type="submission" date="2025-08" db="UniProtKB">
        <authorList>
            <consortium name="RefSeq"/>
        </authorList>
    </citation>
    <scope>IDENTIFICATION</scope>
    <source>
        <tissue evidence="4">Ear skin</tissue>
    </source>
</reference>
<feature type="transmembrane region" description="Helical" evidence="2">
    <location>
        <begin position="175"/>
        <end position="197"/>
    </location>
</feature>
<keyword evidence="2" id="KW-1133">Transmembrane helix</keyword>
<feature type="transmembrane region" description="Helical" evidence="2">
    <location>
        <begin position="209"/>
        <end position="233"/>
    </location>
</feature>
<evidence type="ECO:0000313" key="3">
    <source>
        <dbReference type="Proteomes" id="UP000694856"/>
    </source>
</evidence>
<accession>A0A8B8TNC1</accession>
<evidence type="ECO:0000256" key="1">
    <source>
        <dbReference type="SAM" id="MobiDB-lite"/>
    </source>
</evidence>
<dbReference type="GeneID" id="116666012"/>
<feature type="region of interest" description="Disordered" evidence="1">
    <location>
        <begin position="281"/>
        <end position="306"/>
    </location>
</feature>
<dbReference type="Proteomes" id="UP000694856">
    <property type="component" value="Chromosome 9"/>
</dbReference>
<keyword evidence="2" id="KW-0812">Transmembrane</keyword>
<protein>
    <submittedName>
        <fullName evidence="4">Uncharacterized protein LOC116666012 isoform X1</fullName>
    </submittedName>
</protein>
<sequence length="306" mass="34207">MRVRQFCEQHQRRAMKGKAPFRVWAGPEGEATGISSTAVALAALAEAGQAPATSQPQSGRPDPVRSLTVDPVSSWEEDRKFVLRGWCLVFSILATLMVLSVLDGRMAYLQGSYTGYLGFWTDCRKHKCVSLGQVTVLIHMSMGFMMLALVLCLVLLPTMSLSFRPVFRRLNKADLVFSSLSLSIGFLIVLSLTLFVVNCETLQPRPQVSYLMTTYLCWSGGALMLWAGALSYLNHVGMWGRGMTSMERRLSYRRWVSQQSTQRSTARTAAVRPRLQVHRGRAPVHFPPQDPPLSLSKQWHPSFSGH</sequence>
<evidence type="ECO:0000313" key="4">
    <source>
        <dbReference type="RefSeq" id="XP_032343757.1"/>
    </source>
</evidence>
<dbReference type="KEGG" id="cfr:116666012"/>
<feature type="transmembrane region" description="Helical" evidence="2">
    <location>
        <begin position="142"/>
        <end position="163"/>
    </location>
</feature>
<gene>
    <name evidence="4" type="primary">LOC116666012</name>
</gene>
<proteinExistence type="predicted"/>
<dbReference type="RefSeq" id="XP_032343757.1">
    <property type="nucleotide sequence ID" value="XM_032487866.1"/>
</dbReference>
<keyword evidence="3" id="KW-1185">Reference proteome</keyword>
<feature type="compositionally biased region" description="Polar residues" evidence="1">
    <location>
        <begin position="295"/>
        <end position="306"/>
    </location>
</feature>
<keyword evidence="2" id="KW-0472">Membrane</keyword>